<feature type="transmembrane region" description="Helical" evidence="5">
    <location>
        <begin position="225"/>
        <end position="242"/>
    </location>
</feature>
<evidence type="ECO:0000256" key="2">
    <source>
        <dbReference type="ARBA" id="ARBA00022692"/>
    </source>
</evidence>
<evidence type="ECO:0000256" key="1">
    <source>
        <dbReference type="ARBA" id="ARBA00004141"/>
    </source>
</evidence>
<evidence type="ECO:0000313" key="7">
    <source>
        <dbReference type="Proteomes" id="UP000321827"/>
    </source>
</evidence>
<comment type="similarity">
    <text evidence="5">Belongs to the 4-toluene sulfonate uptake permease (TSUP) (TC 2.A.102) family.</text>
</comment>
<comment type="subcellular location">
    <subcellularLocation>
        <location evidence="5">Cell membrane</location>
        <topology evidence="5">Multi-pass membrane protein</topology>
    </subcellularLocation>
    <subcellularLocation>
        <location evidence="1">Membrane</location>
        <topology evidence="1">Multi-pass membrane protein</topology>
    </subcellularLocation>
</comment>
<dbReference type="Pfam" id="PF01925">
    <property type="entry name" value="TauE"/>
    <property type="match status" value="2"/>
</dbReference>
<feature type="transmembrane region" description="Helical" evidence="5">
    <location>
        <begin position="146"/>
        <end position="163"/>
    </location>
</feature>
<gene>
    <name evidence="6" type="ORF">ODE01S_15790</name>
</gene>
<protein>
    <recommendedName>
        <fullName evidence="5">Probable membrane transporter protein</fullName>
    </recommendedName>
</protein>
<comment type="caution">
    <text evidence="6">The sequence shown here is derived from an EMBL/GenBank/DDBJ whole genome shotgun (WGS) entry which is preliminary data.</text>
</comment>
<dbReference type="InterPro" id="IPR002781">
    <property type="entry name" value="TM_pro_TauE-like"/>
</dbReference>
<dbReference type="EMBL" id="BJXN01000010">
    <property type="protein sequence ID" value="GEM90145.1"/>
    <property type="molecule type" value="Genomic_DNA"/>
</dbReference>
<feature type="transmembrane region" description="Helical" evidence="5">
    <location>
        <begin position="169"/>
        <end position="187"/>
    </location>
</feature>
<accession>A0A511RKK5</accession>
<keyword evidence="3 5" id="KW-1133">Transmembrane helix</keyword>
<reference evidence="6 7" key="1">
    <citation type="submission" date="2019-07" db="EMBL/GenBank/DDBJ databases">
        <title>Whole genome shotgun sequence of Oceanithermus desulfurans NBRC 100063.</title>
        <authorList>
            <person name="Hosoyama A."/>
            <person name="Uohara A."/>
            <person name="Ohji S."/>
            <person name="Ichikawa N."/>
        </authorList>
    </citation>
    <scope>NUCLEOTIDE SEQUENCE [LARGE SCALE GENOMIC DNA]</scope>
    <source>
        <strain evidence="6 7">NBRC 100063</strain>
    </source>
</reference>
<name>A0A511RKK5_9DEIN</name>
<proteinExistence type="inferred from homology"/>
<dbReference type="AlphaFoldDB" id="A0A511RKK5"/>
<sequence length="245" mass="25200">MIGFLIGFLAGGFGALVGLGGGVIMVPLLVSWARLDQHRAHGTSLMAVAGTALVGGVSYALGGSVDYLAAALLTVTAMMTARLGARYTQKLDARSLRRIFGSFLILTAFLLPFKKQLPHVAAGGAGALSWVVLLGAGGLAGFLSGLLGIGGGTVMVPALVLGAGEPQQLAQGTALMAMILPSLIGAYTHGRMGHIDRRIAPGLLFGIVLGAFSGGQVALGIPEGILRWIFAAVLLWTGLRYLRRR</sequence>
<dbReference type="GO" id="GO:0005886">
    <property type="term" value="C:plasma membrane"/>
    <property type="evidence" value="ECO:0007669"/>
    <property type="project" value="UniProtKB-SubCell"/>
</dbReference>
<evidence type="ECO:0000256" key="3">
    <source>
        <dbReference type="ARBA" id="ARBA00022989"/>
    </source>
</evidence>
<dbReference type="InterPro" id="IPR051598">
    <property type="entry name" value="TSUP/Inactive_protease-like"/>
</dbReference>
<dbReference type="PANTHER" id="PTHR43701:SF2">
    <property type="entry name" value="MEMBRANE TRANSPORTER PROTEIN YJNA-RELATED"/>
    <property type="match status" value="1"/>
</dbReference>
<evidence type="ECO:0000256" key="5">
    <source>
        <dbReference type="RuleBase" id="RU363041"/>
    </source>
</evidence>
<keyword evidence="5" id="KW-1003">Cell membrane</keyword>
<feature type="transmembrane region" description="Helical" evidence="5">
    <location>
        <begin position="6"/>
        <end position="30"/>
    </location>
</feature>
<feature type="transmembrane region" description="Helical" evidence="5">
    <location>
        <begin position="199"/>
        <end position="219"/>
    </location>
</feature>
<feature type="transmembrane region" description="Helical" evidence="5">
    <location>
        <begin position="119"/>
        <end position="139"/>
    </location>
</feature>
<evidence type="ECO:0000313" key="6">
    <source>
        <dbReference type="EMBL" id="GEM90145.1"/>
    </source>
</evidence>
<evidence type="ECO:0000256" key="4">
    <source>
        <dbReference type="ARBA" id="ARBA00023136"/>
    </source>
</evidence>
<dbReference type="PANTHER" id="PTHR43701">
    <property type="entry name" value="MEMBRANE TRANSPORTER PROTEIN MJ0441-RELATED"/>
    <property type="match status" value="1"/>
</dbReference>
<organism evidence="6 7">
    <name type="scientific">Oceanithermus desulfurans NBRC 100063</name>
    <dbReference type="NCBI Taxonomy" id="1227550"/>
    <lineage>
        <taxon>Bacteria</taxon>
        <taxon>Thermotogati</taxon>
        <taxon>Deinococcota</taxon>
        <taxon>Deinococci</taxon>
        <taxon>Thermales</taxon>
        <taxon>Thermaceae</taxon>
        <taxon>Oceanithermus</taxon>
    </lineage>
</organism>
<keyword evidence="4 5" id="KW-0472">Membrane</keyword>
<dbReference type="Proteomes" id="UP000321827">
    <property type="component" value="Unassembled WGS sequence"/>
</dbReference>
<feature type="transmembrane region" description="Helical" evidence="5">
    <location>
        <begin position="96"/>
        <end position="113"/>
    </location>
</feature>
<keyword evidence="2 5" id="KW-0812">Transmembrane</keyword>